<dbReference type="Proteomes" id="UP000195402">
    <property type="component" value="Unassembled WGS sequence"/>
</dbReference>
<evidence type="ECO:0000256" key="1">
    <source>
        <dbReference type="SAM" id="SignalP"/>
    </source>
</evidence>
<reference evidence="2 3" key="1">
    <citation type="journal article" date="2017" name="Mol. Plant">
        <title>The Genome of Medicinal Plant Macleaya cordata Provides New Insights into Benzylisoquinoline Alkaloids Metabolism.</title>
        <authorList>
            <person name="Liu X."/>
            <person name="Liu Y."/>
            <person name="Huang P."/>
            <person name="Ma Y."/>
            <person name="Qing Z."/>
            <person name="Tang Q."/>
            <person name="Cao H."/>
            <person name="Cheng P."/>
            <person name="Zheng Y."/>
            <person name="Yuan Z."/>
            <person name="Zhou Y."/>
            <person name="Liu J."/>
            <person name="Tang Z."/>
            <person name="Zhuo Y."/>
            <person name="Zhang Y."/>
            <person name="Yu L."/>
            <person name="Huang J."/>
            <person name="Yang P."/>
            <person name="Peng Q."/>
            <person name="Zhang J."/>
            <person name="Jiang W."/>
            <person name="Zhang Z."/>
            <person name="Lin K."/>
            <person name="Ro D.K."/>
            <person name="Chen X."/>
            <person name="Xiong X."/>
            <person name="Shang Y."/>
            <person name="Huang S."/>
            <person name="Zeng J."/>
        </authorList>
    </citation>
    <scope>NUCLEOTIDE SEQUENCE [LARGE SCALE GENOMIC DNA]</scope>
    <source>
        <strain evidence="3">cv. BLH2017</strain>
        <tissue evidence="2">Root</tissue>
    </source>
</reference>
<comment type="caution">
    <text evidence="2">The sequence shown here is derived from an EMBL/GenBank/DDBJ whole genome shotgun (WGS) entry which is preliminary data.</text>
</comment>
<dbReference type="EMBL" id="MVGT01002710">
    <property type="protein sequence ID" value="OVA06841.1"/>
    <property type="molecule type" value="Genomic_DNA"/>
</dbReference>
<protein>
    <submittedName>
        <fullName evidence="2">Uncharacterized protein</fullName>
    </submittedName>
</protein>
<dbReference type="AlphaFoldDB" id="A0A200Q8M5"/>
<name>A0A200Q8M5_MACCD</name>
<sequence length="112" mass="12994">MAFFRNIRCLGLAMLIVVVSVITWRVNGDSPPTSEDIRDFRAHIPLFGKIPPSPECCESVKRDIGSHNWLFMSLNIVANHFPVELDVEETNAQDTFIRRHRYIMKDSHRRTI</sequence>
<keyword evidence="3" id="KW-1185">Reference proteome</keyword>
<proteinExistence type="predicted"/>
<evidence type="ECO:0000313" key="2">
    <source>
        <dbReference type="EMBL" id="OVA06841.1"/>
    </source>
</evidence>
<feature type="signal peptide" evidence="1">
    <location>
        <begin position="1"/>
        <end position="28"/>
    </location>
</feature>
<feature type="chain" id="PRO_5011990055" evidence="1">
    <location>
        <begin position="29"/>
        <end position="112"/>
    </location>
</feature>
<organism evidence="2 3">
    <name type="scientific">Macleaya cordata</name>
    <name type="common">Five-seeded plume-poppy</name>
    <name type="synonym">Bocconia cordata</name>
    <dbReference type="NCBI Taxonomy" id="56857"/>
    <lineage>
        <taxon>Eukaryota</taxon>
        <taxon>Viridiplantae</taxon>
        <taxon>Streptophyta</taxon>
        <taxon>Embryophyta</taxon>
        <taxon>Tracheophyta</taxon>
        <taxon>Spermatophyta</taxon>
        <taxon>Magnoliopsida</taxon>
        <taxon>Ranunculales</taxon>
        <taxon>Papaveraceae</taxon>
        <taxon>Papaveroideae</taxon>
        <taxon>Macleaya</taxon>
    </lineage>
</organism>
<dbReference type="InParanoid" id="A0A200Q8M5"/>
<evidence type="ECO:0000313" key="3">
    <source>
        <dbReference type="Proteomes" id="UP000195402"/>
    </source>
</evidence>
<keyword evidence="1" id="KW-0732">Signal</keyword>
<accession>A0A200Q8M5</accession>
<gene>
    <name evidence="2" type="ORF">BVC80_1423g3</name>
</gene>